<dbReference type="GO" id="GO:0003841">
    <property type="term" value="F:1-acylglycerol-3-phosphate O-acyltransferase activity"/>
    <property type="evidence" value="ECO:0007669"/>
    <property type="project" value="TreeGrafter"/>
</dbReference>
<dbReference type="SUPFAM" id="SSF69593">
    <property type="entry name" value="Glycerol-3-phosphate (1)-acyltransferase"/>
    <property type="match status" value="1"/>
</dbReference>
<dbReference type="PANTHER" id="PTHR10434:SF9">
    <property type="entry name" value="PHOSPHOLIPID_GLYCEROL ACYLTRANSFERASE DOMAIN-CONTAINING PROTEIN"/>
    <property type="match status" value="1"/>
</dbReference>
<evidence type="ECO:0000256" key="2">
    <source>
        <dbReference type="ARBA" id="ARBA00022679"/>
    </source>
</evidence>
<dbReference type="AlphaFoldDB" id="K4KY55"/>
<dbReference type="InterPro" id="IPR002123">
    <property type="entry name" value="Plipid/glycerol_acylTrfase"/>
</dbReference>
<evidence type="ECO:0000313" key="6">
    <source>
        <dbReference type="Proteomes" id="UP000000466"/>
    </source>
</evidence>
<protein>
    <submittedName>
        <fullName evidence="5">Acyltransferase family protein</fullName>
    </submittedName>
</protein>
<dbReference type="GO" id="GO:0006654">
    <property type="term" value="P:phosphatidic acid biosynthetic process"/>
    <property type="evidence" value="ECO:0007669"/>
    <property type="project" value="TreeGrafter"/>
</dbReference>
<dbReference type="CDD" id="cd07988">
    <property type="entry name" value="LPLAT_ABO13168-like"/>
    <property type="match status" value="1"/>
</dbReference>
<name>K4KY55_SIMAS</name>
<evidence type="ECO:0000256" key="1">
    <source>
        <dbReference type="ARBA" id="ARBA00005189"/>
    </source>
</evidence>
<organism evidence="5 6">
    <name type="scientific">Simiduia agarivorans (strain DSM 21679 / JCM 13881 / BCRC 17597 / SA1)</name>
    <dbReference type="NCBI Taxonomy" id="1117647"/>
    <lineage>
        <taxon>Bacteria</taxon>
        <taxon>Pseudomonadati</taxon>
        <taxon>Pseudomonadota</taxon>
        <taxon>Gammaproteobacteria</taxon>
        <taxon>Cellvibrionales</taxon>
        <taxon>Cellvibrionaceae</taxon>
        <taxon>Simiduia</taxon>
    </lineage>
</organism>
<sequence length="199" mass="21952">MSEPYVLLPTVPEGWPRLGNRLTRWIGRSGLRLMGWRCSGHLPANTQLVVAGGPHTSNWDFVVAMFAILALGVKISWLGKHSIFRWPLTGLWYKLGGIPVNRGAAQGLVEQVVDSFRKNSSQLVGIMPEGTRSKVDQWKTGFLRIAKGAGVPVMLVGMDFPSRTLHFGHLLTPGEDLQADLAKVKAFIQSFRGKRPALQ</sequence>
<keyword evidence="6" id="KW-1185">Reference proteome</keyword>
<dbReference type="KEGG" id="saga:M5M_08440"/>
<dbReference type="Pfam" id="PF01553">
    <property type="entry name" value="Acyltransferase"/>
    <property type="match status" value="1"/>
</dbReference>
<proteinExistence type="predicted"/>
<dbReference type="SMART" id="SM00563">
    <property type="entry name" value="PlsC"/>
    <property type="match status" value="1"/>
</dbReference>
<dbReference type="eggNOG" id="COG0204">
    <property type="taxonomic scope" value="Bacteria"/>
</dbReference>
<dbReference type="HOGENOM" id="CLU_099447_0_0_6"/>
<dbReference type="EMBL" id="CP003746">
    <property type="protein sequence ID" value="AFU98877.1"/>
    <property type="molecule type" value="Genomic_DNA"/>
</dbReference>
<dbReference type="STRING" id="1117647.M5M_08440"/>
<evidence type="ECO:0000313" key="5">
    <source>
        <dbReference type="EMBL" id="AFU98877.1"/>
    </source>
</evidence>
<reference evidence="5 6" key="1">
    <citation type="journal article" date="2013" name="Genome Announc.">
        <title>Complete genome sequence of Simiduia agarivorans SA1(T), a marine bacterium able to degrade a variety of polysaccharides.</title>
        <authorList>
            <person name="Lin S.Y."/>
            <person name="Shieh W.Y."/>
            <person name="Chen J.S."/>
            <person name="Tang S.L."/>
        </authorList>
    </citation>
    <scope>NUCLEOTIDE SEQUENCE [LARGE SCALE GENOMIC DNA]</scope>
    <source>
        <strain evidence="6">DSM 21679 / JCM 13881 / BCRC 17597 / SA1</strain>
    </source>
</reference>
<keyword evidence="2" id="KW-0808">Transferase</keyword>
<evidence type="ECO:0000256" key="3">
    <source>
        <dbReference type="ARBA" id="ARBA00023315"/>
    </source>
</evidence>
<dbReference type="RefSeq" id="WP_015047042.1">
    <property type="nucleotide sequence ID" value="NC_018868.3"/>
</dbReference>
<gene>
    <name evidence="5" type="ordered locus">M5M_08440</name>
</gene>
<dbReference type="Proteomes" id="UP000000466">
    <property type="component" value="Chromosome"/>
</dbReference>
<comment type="pathway">
    <text evidence="1">Lipid metabolism.</text>
</comment>
<dbReference type="PANTHER" id="PTHR10434">
    <property type="entry name" value="1-ACYL-SN-GLYCEROL-3-PHOSPHATE ACYLTRANSFERASE"/>
    <property type="match status" value="1"/>
</dbReference>
<dbReference type="OrthoDB" id="9796839at2"/>
<evidence type="ECO:0000259" key="4">
    <source>
        <dbReference type="SMART" id="SM00563"/>
    </source>
</evidence>
<accession>K4KY55</accession>
<keyword evidence="3 5" id="KW-0012">Acyltransferase</keyword>
<feature type="domain" description="Phospholipid/glycerol acyltransferase" evidence="4">
    <location>
        <begin position="47"/>
        <end position="161"/>
    </location>
</feature>